<dbReference type="HOGENOM" id="CLU_1834359_0_0_6"/>
<proteinExistence type="predicted"/>
<dbReference type="KEGG" id="vvy:VVA1453"/>
<reference evidence="1 2" key="1">
    <citation type="journal article" date="2003" name="Genome Res.">
        <title>Comparative genome analysis of Vibrio vulnificus, a marine pathogen.</title>
        <authorList>
            <person name="Chen C.Y."/>
            <person name="Wu K.M."/>
            <person name="Chang Y.C."/>
            <person name="Chang C.H."/>
            <person name="Tsai H.C."/>
            <person name="Liao T.L."/>
            <person name="Liu Y.M."/>
            <person name="Chen H.J."/>
            <person name="Shen A.B."/>
            <person name="Li J.C."/>
            <person name="Su T.L."/>
            <person name="Shao C.P."/>
            <person name="Lee C.T."/>
            <person name="Hor L.I."/>
            <person name="Tsai S.F."/>
        </authorList>
    </citation>
    <scope>NUCLEOTIDE SEQUENCE [LARGE SCALE GENOMIC DNA]</scope>
    <source>
        <strain evidence="1 2">YJ016</strain>
    </source>
</reference>
<protein>
    <submittedName>
        <fullName evidence="1">Uncharacterized protein</fullName>
    </submittedName>
</protein>
<evidence type="ECO:0000313" key="2">
    <source>
        <dbReference type="Proteomes" id="UP000002675"/>
    </source>
</evidence>
<accession>Q7MCD6</accession>
<name>Q7MCD6_VIBVY</name>
<dbReference type="AlphaFoldDB" id="Q7MCD6"/>
<dbReference type="EMBL" id="BA000038">
    <property type="protein sequence ID" value="BAC97477.1"/>
    <property type="molecule type" value="Genomic_DNA"/>
</dbReference>
<sequence>MRSLSAFMHRSERRIMGYDYSVLIKKMPHPIEKRHTKEESIIARRSSVASVCCHSIGATGVNAFSSSKRLGNKPLEKKCSETIDGLSVSHCKRYAFLASILKMASRNTVGSCVLHWFLKSNMTTVALPVVVTLPIFLLTT</sequence>
<gene>
    <name evidence="1" type="ordered locus">VVA1453</name>
</gene>
<organism evidence="1 2">
    <name type="scientific">Vibrio vulnificus (strain YJ016)</name>
    <dbReference type="NCBI Taxonomy" id="196600"/>
    <lineage>
        <taxon>Bacteria</taxon>
        <taxon>Pseudomonadati</taxon>
        <taxon>Pseudomonadota</taxon>
        <taxon>Gammaproteobacteria</taxon>
        <taxon>Vibrionales</taxon>
        <taxon>Vibrionaceae</taxon>
        <taxon>Vibrio</taxon>
    </lineage>
</organism>
<dbReference type="Proteomes" id="UP000002675">
    <property type="component" value="Chromosome II"/>
</dbReference>
<evidence type="ECO:0000313" key="1">
    <source>
        <dbReference type="EMBL" id="BAC97477.1"/>
    </source>
</evidence>